<dbReference type="RefSeq" id="XP_018330470.1">
    <property type="nucleotide sequence ID" value="XM_018474968.2"/>
</dbReference>
<dbReference type="PANTHER" id="PTHR12496:SF9">
    <property type="entry name" value="METHYLTRANSFERASE-LIKE PROTEIN 25-RELATED"/>
    <property type="match status" value="1"/>
</dbReference>
<keyword evidence="2" id="KW-1185">Reference proteome</keyword>
<reference evidence="3" key="1">
    <citation type="submission" date="2025-08" db="UniProtKB">
        <authorList>
            <consortium name="RefSeq"/>
        </authorList>
    </citation>
    <scope>IDENTIFICATION</scope>
    <source>
        <tissue evidence="3">Entire body</tissue>
    </source>
</reference>
<dbReference type="STRING" id="224129.A0A1W4XDP1"/>
<accession>A0A1W4XDP1</accession>
<evidence type="ECO:0000313" key="3">
    <source>
        <dbReference type="RefSeq" id="XP_018330470.1"/>
    </source>
</evidence>
<dbReference type="InParanoid" id="A0A1W4XDP1"/>
<dbReference type="FunCoup" id="A0A1W4XDP1">
    <property type="interactions" value="156"/>
</dbReference>
<dbReference type="Proteomes" id="UP000192223">
    <property type="component" value="Unplaced"/>
</dbReference>
<dbReference type="KEGG" id="apln:108740593"/>
<evidence type="ECO:0000259" key="1">
    <source>
        <dbReference type="Pfam" id="PF13679"/>
    </source>
</evidence>
<dbReference type="AlphaFoldDB" id="A0A1W4XDP1"/>
<feature type="domain" description="Methyltransferase" evidence="1">
    <location>
        <begin position="42"/>
        <end position="201"/>
    </location>
</feature>
<evidence type="ECO:0000313" key="2">
    <source>
        <dbReference type="Proteomes" id="UP000192223"/>
    </source>
</evidence>
<dbReference type="OrthoDB" id="10258156at2759"/>
<dbReference type="Pfam" id="PF13679">
    <property type="entry name" value="Methyltransf_32"/>
    <property type="match status" value="1"/>
</dbReference>
<dbReference type="InterPro" id="IPR052220">
    <property type="entry name" value="METTL25"/>
</dbReference>
<sequence>MLCNMQTVCSNKQILFNHLFKNNNNTRSSFKNCRFNGFMSSKKAHEVTVLNEISCLLYDTGYVTHFVDIGDGKGYLSSLLALNNQIQVLGIDSSHTKTQSSVHRTNLLERKWNGFIKDQTKRKMPENKKKTLYKQVTHFVTENTDFEKLVLDNLSSDTSKVGLLGLHTCGNLGASSIKIFIKNPKMSALCNVSCCYHFLTENDENNLEEYYFPLSKFLSEKNFKLGRNARMLAAQSLERILHKSEEPNTTNFYRAILQVFLKKHNFRHFNIGRIKSKCCSFEEYARTALKKTNLNISDNELRSMYELYEGDQNAFIAFYLLRCYLAPAIESLILLDRLMYLNENGIKESYLVQLFDPIMSPRCYGLVALKKIG</sequence>
<dbReference type="GeneID" id="108740593"/>
<dbReference type="InterPro" id="IPR025714">
    <property type="entry name" value="Methyltranfer_dom"/>
</dbReference>
<organism evidence="2 3">
    <name type="scientific">Agrilus planipennis</name>
    <name type="common">Emerald ash borer</name>
    <name type="synonym">Agrilus marcopoli</name>
    <dbReference type="NCBI Taxonomy" id="224129"/>
    <lineage>
        <taxon>Eukaryota</taxon>
        <taxon>Metazoa</taxon>
        <taxon>Ecdysozoa</taxon>
        <taxon>Arthropoda</taxon>
        <taxon>Hexapoda</taxon>
        <taxon>Insecta</taxon>
        <taxon>Pterygota</taxon>
        <taxon>Neoptera</taxon>
        <taxon>Endopterygota</taxon>
        <taxon>Coleoptera</taxon>
        <taxon>Polyphaga</taxon>
        <taxon>Elateriformia</taxon>
        <taxon>Buprestoidea</taxon>
        <taxon>Buprestidae</taxon>
        <taxon>Agrilinae</taxon>
        <taxon>Agrilus</taxon>
    </lineage>
</organism>
<gene>
    <name evidence="3" type="primary">LOC108740593</name>
</gene>
<protein>
    <submittedName>
        <fullName evidence="3">Methyltransferase-like protein 25</fullName>
    </submittedName>
</protein>
<proteinExistence type="predicted"/>
<dbReference type="PANTHER" id="PTHR12496">
    <property type="entry name" value="CGI-41 METHYLTRANSFERASE"/>
    <property type="match status" value="1"/>
</dbReference>
<name>A0A1W4XDP1_AGRPL</name>